<comment type="caution">
    <text evidence="2">The sequence shown here is derived from an EMBL/GenBank/DDBJ whole genome shotgun (WGS) entry which is preliminary data.</text>
</comment>
<feature type="compositionally biased region" description="Pro residues" evidence="1">
    <location>
        <begin position="284"/>
        <end position="293"/>
    </location>
</feature>
<protein>
    <submittedName>
        <fullName evidence="2">Uncharacterized protein</fullName>
    </submittedName>
</protein>
<evidence type="ECO:0000256" key="1">
    <source>
        <dbReference type="SAM" id="MobiDB-lite"/>
    </source>
</evidence>
<proteinExistence type="predicted"/>
<dbReference type="KEGG" id="tasa:A1Q1_06544"/>
<dbReference type="VEuPathDB" id="FungiDB:A1Q1_06544"/>
<reference evidence="2 3" key="1">
    <citation type="journal article" date="2012" name="Eukaryot. Cell">
        <title>Draft genome sequence of CBS 2479, the standard type strain of Trichosporon asahii.</title>
        <authorList>
            <person name="Yang R.Y."/>
            <person name="Li H.T."/>
            <person name="Zhu H."/>
            <person name="Zhou G.P."/>
            <person name="Wang M."/>
            <person name="Wang L."/>
        </authorList>
    </citation>
    <scope>NUCLEOTIDE SEQUENCE [LARGE SCALE GENOMIC DNA]</scope>
    <source>
        <strain evidence="3">ATCC 90039 / CBS 2479 / JCM 2466 / KCTC 7840 / NCYC 2677 / UAMH 7654</strain>
    </source>
</reference>
<gene>
    <name evidence="2" type="ORF">A1Q1_06544</name>
</gene>
<dbReference type="AlphaFoldDB" id="J5Q292"/>
<name>J5Q292_TRIAS</name>
<dbReference type="GeneID" id="25990056"/>
<evidence type="ECO:0000313" key="3">
    <source>
        <dbReference type="Proteomes" id="UP000002748"/>
    </source>
</evidence>
<dbReference type="EMBL" id="ALBS01000335">
    <property type="protein sequence ID" value="EJT45083.1"/>
    <property type="molecule type" value="Genomic_DNA"/>
</dbReference>
<sequence>MNAITTYLQKWIEEELEHVPYKPSELFSSNHDHAAAFCAKILPPSRTEHNIFVRNRHKPIARIARSSEKPSGFFASLSPPPYLFTTFYYTTSQGMRTSCSRSDLCQAYATLQSDLDDTYRRLSALRDVYALPFASAVAGPMVRFESTFGSRVRELERRCEAIMEREEWALDLFASYLAHLQHLETYGTLPQQWREYLGLDAEMVRLPHARESIWLMDGMDDYVFRAARLINTSSLPPEVRRLHRDLRQVAQEMMAQKGYAACVIERLLPPSSEKRRPQTVAPPAYEPPPPYSP</sequence>
<organism evidence="2 3">
    <name type="scientific">Trichosporon asahii var. asahii (strain ATCC 90039 / CBS 2479 / JCM 2466 / KCTC 7840 / NBRC 103889/ NCYC 2677 / UAMH 7654)</name>
    <name type="common">Yeast</name>
    <dbReference type="NCBI Taxonomy" id="1186058"/>
    <lineage>
        <taxon>Eukaryota</taxon>
        <taxon>Fungi</taxon>
        <taxon>Dikarya</taxon>
        <taxon>Basidiomycota</taxon>
        <taxon>Agaricomycotina</taxon>
        <taxon>Tremellomycetes</taxon>
        <taxon>Trichosporonales</taxon>
        <taxon>Trichosporonaceae</taxon>
        <taxon>Trichosporon</taxon>
    </lineage>
</organism>
<evidence type="ECO:0000313" key="2">
    <source>
        <dbReference type="EMBL" id="EJT45083.1"/>
    </source>
</evidence>
<feature type="region of interest" description="Disordered" evidence="1">
    <location>
        <begin position="270"/>
        <end position="293"/>
    </location>
</feature>
<dbReference type="RefSeq" id="XP_014177133.1">
    <property type="nucleotide sequence ID" value="XM_014321658.1"/>
</dbReference>
<accession>J5Q292</accession>
<dbReference type="HOGENOM" id="CLU_950576_0_0_1"/>
<dbReference type="Proteomes" id="UP000002748">
    <property type="component" value="Unassembled WGS sequence"/>
</dbReference>